<accession>W6RWE6</accession>
<evidence type="ECO:0000259" key="2">
    <source>
        <dbReference type="Pfam" id="PF26334"/>
    </source>
</evidence>
<feature type="domain" description="Glucosyltransferase 3-like C-terminal" evidence="3">
    <location>
        <begin position="218"/>
        <end position="339"/>
    </location>
</feature>
<dbReference type="OrthoDB" id="9790931at2"/>
<dbReference type="HOGENOM" id="CLU_805862_0_0_9"/>
<dbReference type="STRING" id="1216932.CM240_1843"/>
<organism evidence="4 5">
    <name type="scientific">Clostridium bornimense</name>
    <dbReference type="NCBI Taxonomy" id="1216932"/>
    <lineage>
        <taxon>Bacteria</taxon>
        <taxon>Bacillati</taxon>
        <taxon>Bacillota</taxon>
        <taxon>Clostridia</taxon>
        <taxon>Eubacteriales</taxon>
        <taxon>Clostridiaceae</taxon>
        <taxon>Clostridium</taxon>
    </lineage>
</organism>
<evidence type="ECO:0000313" key="4">
    <source>
        <dbReference type="EMBL" id="CDM69001.1"/>
    </source>
</evidence>
<evidence type="ECO:0000313" key="5">
    <source>
        <dbReference type="Proteomes" id="UP000019426"/>
    </source>
</evidence>
<reference evidence="4 5" key="1">
    <citation type="submission" date="2013-11" db="EMBL/GenBank/DDBJ databases">
        <title>Complete genome sequence of Clostridum sp. M2/40.</title>
        <authorList>
            <person name="Wibberg D."/>
            <person name="Puehler A."/>
            <person name="Schlueter A."/>
        </authorList>
    </citation>
    <scope>NUCLEOTIDE SEQUENCE [LARGE SCALE GENOMIC DNA]</scope>
    <source>
        <strain evidence="5">M2/40</strain>
    </source>
</reference>
<evidence type="ECO:0000256" key="1">
    <source>
        <dbReference type="ARBA" id="ARBA00022679"/>
    </source>
</evidence>
<evidence type="ECO:0008006" key="6">
    <source>
        <dbReference type="Google" id="ProtNLM"/>
    </source>
</evidence>
<feature type="domain" description="Glucosyltransferase 3-like N-terminal" evidence="2">
    <location>
        <begin position="18"/>
        <end position="148"/>
    </location>
</feature>
<sequence>MKKLIANQNDILDDSWHSEKIKNINKFLKEIGFEEKKILKGVCGNISYYNEDINMFIPNGIDIPKDSIVFLHYPCNYLDSIIIELLKSTKINRQNKIVTLVHQLNIFSYDFNLYNDIEFLNGSDYVLVHTNDMGRFLKKNGLTAETISINGFDYYVDGDLKEEKEREENDKYSIDYICDNRSDEDYLLNGFNRMRMKNYYVNYYSAERGVGGELAPITDIRYLGKIDYRKIYKEMCGDFGIIYPMCNMRLSDEKSLKLFTSVEETIYILNGMPVIVFSDSPNASFIKKEGIGIVVNSLDDIDEALGHLSNRRYNEMKRKVIRIRDKYSRGFYIKRAMENLESML</sequence>
<dbReference type="PATRIC" id="fig|1216932.3.peg.1841"/>
<dbReference type="Pfam" id="PF26334">
    <property type="entry name" value="Gtf3_N"/>
    <property type="match status" value="1"/>
</dbReference>
<evidence type="ECO:0000259" key="3">
    <source>
        <dbReference type="Pfam" id="PF26337"/>
    </source>
</evidence>
<proteinExistence type="predicted"/>
<dbReference type="AlphaFoldDB" id="W6RWE6"/>
<dbReference type="RefSeq" id="WP_044038571.1">
    <property type="nucleotide sequence ID" value="NZ_HG917868.1"/>
</dbReference>
<dbReference type="Pfam" id="PF26337">
    <property type="entry name" value="Gtf3_C"/>
    <property type="match status" value="1"/>
</dbReference>
<dbReference type="Gene3D" id="3.40.50.2000">
    <property type="entry name" value="Glycogen Phosphorylase B"/>
    <property type="match status" value="2"/>
</dbReference>
<keyword evidence="5" id="KW-1185">Reference proteome</keyword>
<dbReference type="KEGG" id="clt:CM240_1843"/>
<keyword evidence="1" id="KW-0808">Transferase</keyword>
<dbReference type="InterPro" id="IPR058591">
    <property type="entry name" value="Gtf3_N"/>
</dbReference>
<dbReference type="EMBL" id="HG917868">
    <property type="protein sequence ID" value="CDM69001.1"/>
    <property type="molecule type" value="Genomic_DNA"/>
</dbReference>
<name>W6RWE6_9CLOT</name>
<gene>
    <name evidence="4" type="ORF">CM240_1843</name>
</gene>
<dbReference type="eggNOG" id="COG0438">
    <property type="taxonomic scope" value="Bacteria"/>
</dbReference>
<protein>
    <recommendedName>
        <fullName evidence="6">Glycosyltransferase</fullName>
    </recommendedName>
</protein>
<dbReference type="InterPro" id="IPR058592">
    <property type="entry name" value="Gtf3_C"/>
</dbReference>
<dbReference type="Proteomes" id="UP000019426">
    <property type="component" value="Chromosome M2/40_rep1"/>
</dbReference>